<evidence type="ECO:0000256" key="1">
    <source>
        <dbReference type="SAM" id="MobiDB-lite"/>
    </source>
</evidence>
<dbReference type="GO" id="GO:0016787">
    <property type="term" value="F:hydrolase activity"/>
    <property type="evidence" value="ECO:0007669"/>
    <property type="project" value="UniProtKB-KW"/>
</dbReference>
<sequence length="991" mass="108246">MILGSRSAAGIRAVRAFSSVAAAEPSTQARGHVSVLHALAEANSRADLYRAARRSQDVLRRGCYDALEPGSSPEQASGAGHRPGTEGSNVPDLGGFHPHRDNPTYRNISCTLHDYGVFKAAVRNVIRQGCSDVTVWSTLDKHMNQLTKSSSELYLNTAHQILYSLSQFKCHDHILKSKVESIAAGIFDKVAAAARRELRRGVIDLKLEPQRNIGSLDNVVVNGDGDERSNAIDDAHRPSSSGLDLEYVWKLWHLLNTSSTIRNSEVAQLLLEVMESRKQELCSFDFLRTLCTMRVMLQHGGRIAKVEERLLLKLFKRLLMLLNHSPDVESMVITSSELRDDAPYAAGCSPDNTEGPLANDHLKQRDSIEHQQLTPPGILSKEGNLYLTIGHIRSIFEMLSCMCDKMSASSFASMMASSGCVPGITRMLDAATVVVGRSVALRKRLRSAIVASGPAEASTIDVPVDDCHHNLNAMELSHTKTLNSAVAFVKHLDRISDMDGQHSKLLFPIRGHMLKFVCVFFRDVSCGKIEDNISQLRAGHYILLSAAANGQCSDDHMMALSKWAITMIRGISESTWPSTHLTHLIRLMMQMDKFVALLKDLGVAAMLMPEHLTVTSDVLCRFVNSDDIILGGGAVDIGGRIRALILLQKYGMLSTSQLSAFLETLRGNTNILEWQPQDIAMLCDVVKRQFNEGMPHLPVLDSGVAVISKRCDDDAASPTTETISGDKAEVAVELARVLVSSVAACVGGVSGFGWTLNHDQLLSVLGSHVALCGVPDCAMIAHACRRCATMNIQQCVSCLTLASEAVEEMAVQRISHLLGSRHTVLDITPVLSMLCDVAVSIASDSGAAHVPLLINPRREDATSTVTEPPVLNCNGAASKLRHATAHKLHRALSLADRHLVVLDDASVLKRRMQKQIQRMVRCSRRTTSGQRVDPTLEAPVIAAQSAVLRYVARFGERHPQKGKTTLSSIKCWSWLTRIGVNCMLQSVSNLL</sequence>
<keyword evidence="3" id="KW-1185">Reference proteome</keyword>
<dbReference type="EMBL" id="BDSA01000002">
    <property type="protein sequence ID" value="GBE60066.1"/>
    <property type="molecule type" value="Genomic_DNA"/>
</dbReference>
<dbReference type="RefSeq" id="XP_028866309.1">
    <property type="nucleotide sequence ID" value="XM_029010476.1"/>
</dbReference>
<dbReference type="VEuPathDB" id="PiroplasmaDB:BOVATA_015590"/>
<dbReference type="GeneID" id="39873836"/>
<dbReference type="OrthoDB" id="366086at2759"/>
<proteinExistence type="predicted"/>
<dbReference type="AlphaFoldDB" id="A0A2H6KAQ6"/>
<gene>
    <name evidence="2" type="ORF">BOVATA_015590</name>
</gene>
<feature type="region of interest" description="Disordered" evidence="1">
    <location>
        <begin position="64"/>
        <end position="98"/>
    </location>
</feature>
<protein>
    <submittedName>
        <fullName evidence="2">Haloacid dehalogenase-like family hydrolase, putative</fullName>
    </submittedName>
</protein>
<reference evidence="2 3" key="1">
    <citation type="journal article" date="2017" name="BMC Genomics">
        <title>Whole-genome assembly of Babesia ovata and comparative genomics between closely related pathogens.</title>
        <authorList>
            <person name="Yamagishi J."/>
            <person name="Asada M."/>
            <person name="Hakimi H."/>
            <person name="Tanaka T.Q."/>
            <person name="Sugimoto C."/>
            <person name="Kawazu S."/>
        </authorList>
    </citation>
    <scope>NUCLEOTIDE SEQUENCE [LARGE SCALE GENOMIC DNA]</scope>
    <source>
        <strain evidence="2 3">Miyake</strain>
    </source>
</reference>
<keyword evidence="2" id="KW-0378">Hydrolase</keyword>
<evidence type="ECO:0000313" key="3">
    <source>
        <dbReference type="Proteomes" id="UP000236319"/>
    </source>
</evidence>
<organism evidence="2 3">
    <name type="scientific">Babesia ovata</name>
    <dbReference type="NCBI Taxonomy" id="189622"/>
    <lineage>
        <taxon>Eukaryota</taxon>
        <taxon>Sar</taxon>
        <taxon>Alveolata</taxon>
        <taxon>Apicomplexa</taxon>
        <taxon>Aconoidasida</taxon>
        <taxon>Piroplasmida</taxon>
        <taxon>Babesiidae</taxon>
        <taxon>Babesia</taxon>
    </lineage>
</organism>
<dbReference type="Proteomes" id="UP000236319">
    <property type="component" value="Unassembled WGS sequence"/>
</dbReference>
<name>A0A2H6KAQ6_9APIC</name>
<accession>A0A2H6KAQ6</accession>
<comment type="caution">
    <text evidence="2">The sequence shown here is derived from an EMBL/GenBank/DDBJ whole genome shotgun (WGS) entry which is preliminary data.</text>
</comment>
<evidence type="ECO:0000313" key="2">
    <source>
        <dbReference type="EMBL" id="GBE60066.1"/>
    </source>
</evidence>